<feature type="compositionally biased region" description="Acidic residues" evidence="1">
    <location>
        <begin position="9"/>
        <end position="22"/>
    </location>
</feature>
<feature type="compositionally biased region" description="Low complexity" evidence="1">
    <location>
        <begin position="45"/>
        <end position="65"/>
    </location>
</feature>
<dbReference type="SUPFAM" id="SSF52047">
    <property type="entry name" value="RNI-like"/>
    <property type="match status" value="1"/>
</dbReference>
<dbReference type="Proteomes" id="UP000777482">
    <property type="component" value="Unassembled WGS sequence"/>
</dbReference>
<name>A0A9P6W4S9_RHOMI</name>
<proteinExistence type="predicted"/>
<evidence type="ECO:0000313" key="3">
    <source>
        <dbReference type="Proteomes" id="UP000777482"/>
    </source>
</evidence>
<evidence type="ECO:0000256" key="1">
    <source>
        <dbReference type="SAM" id="MobiDB-lite"/>
    </source>
</evidence>
<dbReference type="AlphaFoldDB" id="A0A9P6W4S9"/>
<accession>A0A9P6W4S9</accession>
<dbReference type="Gene3D" id="3.80.10.10">
    <property type="entry name" value="Ribonuclease Inhibitor"/>
    <property type="match status" value="1"/>
</dbReference>
<gene>
    <name evidence="2" type="ORF">C6P46_003162</name>
</gene>
<keyword evidence="3" id="KW-1185">Reference proteome</keyword>
<feature type="compositionally biased region" description="Basic and acidic residues" evidence="1">
    <location>
        <begin position="76"/>
        <end position="85"/>
    </location>
</feature>
<evidence type="ECO:0000313" key="2">
    <source>
        <dbReference type="EMBL" id="KAG0662658.1"/>
    </source>
</evidence>
<reference evidence="2 3" key="1">
    <citation type="submission" date="2020-11" db="EMBL/GenBank/DDBJ databases">
        <title>Kefir isolates.</title>
        <authorList>
            <person name="Marcisauskas S."/>
            <person name="Kim Y."/>
            <person name="Blasche S."/>
        </authorList>
    </citation>
    <scope>NUCLEOTIDE SEQUENCE [LARGE SCALE GENOMIC DNA]</scope>
    <source>
        <strain evidence="2 3">KR</strain>
    </source>
</reference>
<organism evidence="2 3">
    <name type="scientific">Rhodotorula mucilaginosa</name>
    <name type="common">Yeast</name>
    <name type="synonym">Rhodotorula rubra</name>
    <dbReference type="NCBI Taxonomy" id="5537"/>
    <lineage>
        <taxon>Eukaryota</taxon>
        <taxon>Fungi</taxon>
        <taxon>Dikarya</taxon>
        <taxon>Basidiomycota</taxon>
        <taxon>Pucciniomycotina</taxon>
        <taxon>Microbotryomycetes</taxon>
        <taxon>Sporidiobolales</taxon>
        <taxon>Sporidiobolaceae</taxon>
        <taxon>Rhodotorula</taxon>
    </lineage>
</organism>
<dbReference type="EMBL" id="PUHQ01000025">
    <property type="protein sequence ID" value="KAG0662658.1"/>
    <property type="molecule type" value="Genomic_DNA"/>
</dbReference>
<feature type="region of interest" description="Disordered" evidence="1">
    <location>
        <begin position="1"/>
        <end position="111"/>
    </location>
</feature>
<feature type="compositionally biased region" description="Acidic residues" evidence="1">
    <location>
        <begin position="94"/>
        <end position="105"/>
    </location>
</feature>
<dbReference type="InterPro" id="IPR032675">
    <property type="entry name" value="LRR_dom_sf"/>
</dbReference>
<protein>
    <submittedName>
        <fullName evidence="2">Uncharacterized protein</fullName>
    </submittedName>
</protein>
<comment type="caution">
    <text evidence="2">The sequence shown here is derived from an EMBL/GenBank/DDBJ whole genome shotgun (WGS) entry which is preliminary data.</text>
</comment>
<sequence length="244" mass="25562">MFTGKWPGEEEEGVNENGDGDGDVAMNGAEAEDAGQQNGGGAGAAGDATDSTSAAGSAAGATAVVDGDDQANIEDGAEHSQHGAEPDATATAAADDDADEEEDLPLFEPGRPWRSPGLTLLNLHRLTTVNPSTLSAIMTHSAHSLEYLNLHSCDELDSNALMDTLAAGLGKAKKVQVLDLSFVRAVDNFVVQKVLDECGETLRVLFLHGNNRVTSDVPRKRGVHLRGLENAFYSEVPAGVPWEQ</sequence>
<dbReference type="OrthoDB" id="421226at2759"/>